<name>T1F616_HELRO</name>
<dbReference type="CTD" id="20204265"/>
<reference evidence="4" key="1">
    <citation type="submission" date="2012-12" db="EMBL/GenBank/DDBJ databases">
        <authorList>
            <person name="Hellsten U."/>
            <person name="Grimwood J."/>
            <person name="Chapman J.A."/>
            <person name="Shapiro H."/>
            <person name="Aerts A."/>
            <person name="Otillar R.P."/>
            <person name="Terry A.Y."/>
            <person name="Boore J.L."/>
            <person name="Simakov O."/>
            <person name="Marletaz F."/>
            <person name="Cho S.-J."/>
            <person name="Edsinger-Gonzales E."/>
            <person name="Havlak P."/>
            <person name="Kuo D.-H."/>
            <person name="Larsson T."/>
            <person name="Lv J."/>
            <person name="Arendt D."/>
            <person name="Savage R."/>
            <person name="Osoegawa K."/>
            <person name="de Jong P."/>
            <person name="Lindberg D.R."/>
            <person name="Seaver E.C."/>
            <person name="Weisblat D.A."/>
            <person name="Putnam N.H."/>
            <person name="Grigoriev I.V."/>
            <person name="Rokhsar D.S."/>
        </authorList>
    </citation>
    <scope>NUCLEOTIDE SEQUENCE</scope>
</reference>
<keyword evidence="1" id="KW-1133">Transmembrane helix</keyword>
<dbReference type="GeneID" id="20204265"/>
<dbReference type="KEGG" id="hro:HELRODRAFT_172866"/>
<reference evidence="3" key="3">
    <citation type="submission" date="2015-06" db="UniProtKB">
        <authorList>
            <consortium name="EnsemblMetazoa"/>
        </authorList>
    </citation>
    <scope>IDENTIFICATION</scope>
</reference>
<keyword evidence="1" id="KW-0812">Transmembrane</keyword>
<evidence type="ECO:0000313" key="3">
    <source>
        <dbReference type="EnsemblMetazoa" id="HelroP172866"/>
    </source>
</evidence>
<proteinExistence type="predicted"/>
<accession>T1F616</accession>
<reference evidence="2 4" key="2">
    <citation type="journal article" date="2013" name="Nature">
        <title>Insights into bilaterian evolution from three spiralian genomes.</title>
        <authorList>
            <person name="Simakov O."/>
            <person name="Marletaz F."/>
            <person name="Cho S.J."/>
            <person name="Edsinger-Gonzales E."/>
            <person name="Havlak P."/>
            <person name="Hellsten U."/>
            <person name="Kuo D.H."/>
            <person name="Larsson T."/>
            <person name="Lv J."/>
            <person name="Arendt D."/>
            <person name="Savage R."/>
            <person name="Osoegawa K."/>
            <person name="de Jong P."/>
            <person name="Grimwood J."/>
            <person name="Chapman J.A."/>
            <person name="Shapiro H."/>
            <person name="Aerts A."/>
            <person name="Otillar R.P."/>
            <person name="Terry A.Y."/>
            <person name="Boore J.L."/>
            <person name="Grigoriev I.V."/>
            <person name="Lindberg D.R."/>
            <person name="Seaver E.C."/>
            <person name="Weisblat D.A."/>
            <person name="Putnam N.H."/>
            <person name="Rokhsar D.S."/>
        </authorList>
    </citation>
    <scope>NUCLEOTIDE SEQUENCE</scope>
</reference>
<organism evidence="3 4">
    <name type="scientific">Helobdella robusta</name>
    <name type="common">Californian leech</name>
    <dbReference type="NCBI Taxonomy" id="6412"/>
    <lineage>
        <taxon>Eukaryota</taxon>
        <taxon>Metazoa</taxon>
        <taxon>Spiralia</taxon>
        <taxon>Lophotrochozoa</taxon>
        <taxon>Annelida</taxon>
        <taxon>Clitellata</taxon>
        <taxon>Hirudinea</taxon>
        <taxon>Rhynchobdellida</taxon>
        <taxon>Glossiphoniidae</taxon>
        <taxon>Helobdella</taxon>
    </lineage>
</organism>
<keyword evidence="1" id="KW-0472">Membrane</keyword>
<dbReference type="EnsemblMetazoa" id="HelroT172866">
    <property type="protein sequence ID" value="HelroP172866"/>
    <property type="gene ID" value="HelroG172866"/>
</dbReference>
<dbReference type="EMBL" id="AMQM01004385">
    <property type="status" value="NOT_ANNOTATED_CDS"/>
    <property type="molecule type" value="Genomic_DNA"/>
</dbReference>
<sequence>MNICIGLLSNRNSTAQTLPSGALLIFVAPYFTLARALLACCCRQKFHIPDVPKTYMNACDRSGSLCNRSQSLQQPQNKPAVLTEPSTYLWRFGINGFVLI</sequence>
<dbReference type="Proteomes" id="UP000015101">
    <property type="component" value="Unassembled WGS sequence"/>
</dbReference>
<gene>
    <name evidence="3" type="primary">20204265</name>
    <name evidence="2" type="ORF">HELRODRAFT_172866</name>
</gene>
<dbReference type="AlphaFoldDB" id="T1F616"/>
<keyword evidence="4" id="KW-1185">Reference proteome</keyword>
<protein>
    <submittedName>
        <fullName evidence="2 3">Uncharacterized protein</fullName>
    </submittedName>
</protein>
<evidence type="ECO:0000313" key="2">
    <source>
        <dbReference type="EMBL" id="ESO04480.1"/>
    </source>
</evidence>
<dbReference type="EMBL" id="KB096502">
    <property type="protein sequence ID" value="ESO04480.1"/>
    <property type="molecule type" value="Genomic_DNA"/>
</dbReference>
<dbReference type="RefSeq" id="XP_009017749.1">
    <property type="nucleotide sequence ID" value="XM_009019501.1"/>
</dbReference>
<feature type="transmembrane region" description="Helical" evidence="1">
    <location>
        <begin position="20"/>
        <end position="38"/>
    </location>
</feature>
<evidence type="ECO:0000256" key="1">
    <source>
        <dbReference type="SAM" id="Phobius"/>
    </source>
</evidence>
<dbReference type="InParanoid" id="T1F616"/>
<evidence type="ECO:0000313" key="4">
    <source>
        <dbReference type="Proteomes" id="UP000015101"/>
    </source>
</evidence>
<dbReference type="HOGENOM" id="CLU_2309018_0_0_1"/>